<reference evidence="12" key="1">
    <citation type="submission" date="2020-05" db="EMBL/GenBank/DDBJ databases">
        <title>Mycena genomes resolve the evolution of fungal bioluminescence.</title>
        <authorList>
            <person name="Tsai I.J."/>
        </authorList>
    </citation>
    <scope>NUCLEOTIDE SEQUENCE</scope>
    <source>
        <strain evidence="12">CCC161011</strain>
    </source>
</reference>
<comment type="cofactor">
    <cofactor evidence="1 9">
        <name>heme</name>
        <dbReference type="ChEBI" id="CHEBI:30413"/>
    </cofactor>
</comment>
<dbReference type="Proteomes" id="UP000620124">
    <property type="component" value="Unassembled WGS sequence"/>
</dbReference>
<dbReference type="EMBL" id="JACAZI010000002">
    <property type="protein sequence ID" value="KAF7369020.1"/>
    <property type="molecule type" value="Genomic_DNA"/>
</dbReference>
<evidence type="ECO:0000313" key="13">
    <source>
        <dbReference type="Proteomes" id="UP000620124"/>
    </source>
</evidence>
<evidence type="ECO:0000256" key="8">
    <source>
        <dbReference type="ARBA" id="ARBA00023033"/>
    </source>
</evidence>
<proteinExistence type="inferred from homology"/>
<keyword evidence="4 9" id="KW-0349">Heme</keyword>
<dbReference type="PANTHER" id="PTHR46300">
    <property type="entry name" value="P450, PUTATIVE (EUROFUNG)-RELATED-RELATED"/>
    <property type="match status" value="1"/>
</dbReference>
<keyword evidence="6 10" id="KW-0560">Oxidoreductase</keyword>
<evidence type="ECO:0000256" key="4">
    <source>
        <dbReference type="ARBA" id="ARBA00022617"/>
    </source>
</evidence>
<organism evidence="12 13">
    <name type="scientific">Mycena venus</name>
    <dbReference type="NCBI Taxonomy" id="2733690"/>
    <lineage>
        <taxon>Eukaryota</taxon>
        <taxon>Fungi</taxon>
        <taxon>Dikarya</taxon>
        <taxon>Basidiomycota</taxon>
        <taxon>Agaricomycotina</taxon>
        <taxon>Agaricomycetes</taxon>
        <taxon>Agaricomycetidae</taxon>
        <taxon>Agaricales</taxon>
        <taxon>Marasmiineae</taxon>
        <taxon>Mycenaceae</taxon>
        <taxon>Mycena</taxon>
    </lineage>
</organism>
<evidence type="ECO:0000256" key="9">
    <source>
        <dbReference type="PIRSR" id="PIRSR602401-1"/>
    </source>
</evidence>
<dbReference type="PRINTS" id="PR00385">
    <property type="entry name" value="P450"/>
</dbReference>
<dbReference type="GO" id="GO:0004497">
    <property type="term" value="F:monooxygenase activity"/>
    <property type="evidence" value="ECO:0007669"/>
    <property type="project" value="UniProtKB-KW"/>
</dbReference>
<evidence type="ECO:0000256" key="5">
    <source>
        <dbReference type="ARBA" id="ARBA00022723"/>
    </source>
</evidence>
<gene>
    <name evidence="12" type="ORF">MVEN_00228800</name>
</gene>
<comment type="similarity">
    <text evidence="3 10">Belongs to the cytochrome P450 family.</text>
</comment>
<dbReference type="InterPro" id="IPR017972">
    <property type="entry name" value="Cyt_P450_CS"/>
</dbReference>
<dbReference type="InterPro" id="IPR036396">
    <property type="entry name" value="Cyt_P450_sf"/>
</dbReference>
<dbReference type="AlphaFoldDB" id="A0A8H6Z492"/>
<dbReference type="InterPro" id="IPR050364">
    <property type="entry name" value="Cytochrome_P450_fung"/>
</dbReference>
<dbReference type="Pfam" id="PF00067">
    <property type="entry name" value="p450"/>
    <property type="match status" value="1"/>
</dbReference>
<evidence type="ECO:0000256" key="10">
    <source>
        <dbReference type="RuleBase" id="RU000461"/>
    </source>
</evidence>
<dbReference type="SUPFAM" id="SSF48264">
    <property type="entry name" value="Cytochrome P450"/>
    <property type="match status" value="1"/>
</dbReference>
<dbReference type="PROSITE" id="PS00086">
    <property type="entry name" value="CYTOCHROME_P450"/>
    <property type="match status" value="1"/>
</dbReference>
<dbReference type="Gene3D" id="1.10.630.10">
    <property type="entry name" value="Cytochrome P450"/>
    <property type="match status" value="1"/>
</dbReference>
<keyword evidence="7 9" id="KW-0408">Iron</keyword>
<keyword evidence="8 10" id="KW-0503">Monooxygenase</keyword>
<dbReference type="InterPro" id="IPR001128">
    <property type="entry name" value="Cyt_P450"/>
</dbReference>
<dbReference type="InterPro" id="IPR002401">
    <property type="entry name" value="Cyt_P450_E_grp-I"/>
</dbReference>
<name>A0A8H6Z492_9AGAR</name>
<comment type="pathway">
    <text evidence="2">Secondary metabolite biosynthesis.</text>
</comment>
<evidence type="ECO:0000313" key="12">
    <source>
        <dbReference type="EMBL" id="KAF7369020.1"/>
    </source>
</evidence>
<keyword evidence="13" id="KW-1185">Reference proteome</keyword>
<dbReference type="PRINTS" id="PR00463">
    <property type="entry name" value="EP450I"/>
</dbReference>
<dbReference type="GO" id="GO:0005506">
    <property type="term" value="F:iron ion binding"/>
    <property type="evidence" value="ECO:0007669"/>
    <property type="project" value="InterPro"/>
</dbReference>
<evidence type="ECO:0000256" key="11">
    <source>
        <dbReference type="SAM" id="Phobius"/>
    </source>
</evidence>
<keyword evidence="11" id="KW-0472">Membrane</keyword>
<keyword evidence="11" id="KW-0812">Transmembrane</keyword>
<dbReference type="GO" id="GO:0020037">
    <property type="term" value="F:heme binding"/>
    <property type="evidence" value="ECO:0007669"/>
    <property type="project" value="InterPro"/>
</dbReference>
<keyword evidence="11" id="KW-1133">Transmembrane helix</keyword>
<evidence type="ECO:0000256" key="6">
    <source>
        <dbReference type="ARBA" id="ARBA00023002"/>
    </source>
</evidence>
<dbReference type="OrthoDB" id="2789670at2759"/>
<dbReference type="GO" id="GO:0016705">
    <property type="term" value="F:oxidoreductase activity, acting on paired donors, with incorporation or reduction of molecular oxygen"/>
    <property type="evidence" value="ECO:0007669"/>
    <property type="project" value="InterPro"/>
</dbReference>
<accession>A0A8H6Z492</accession>
<feature type="transmembrane region" description="Helical" evidence="11">
    <location>
        <begin position="7"/>
        <end position="23"/>
    </location>
</feature>
<protein>
    <submittedName>
        <fullName evidence="12">Cytochrome P450</fullName>
    </submittedName>
</protein>
<evidence type="ECO:0000256" key="1">
    <source>
        <dbReference type="ARBA" id="ARBA00001971"/>
    </source>
</evidence>
<comment type="caution">
    <text evidence="12">The sequence shown here is derived from an EMBL/GenBank/DDBJ whole genome shotgun (WGS) entry which is preliminary data.</text>
</comment>
<dbReference type="PANTHER" id="PTHR46300:SF7">
    <property type="entry name" value="P450, PUTATIVE (EUROFUNG)-RELATED"/>
    <property type="match status" value="1"/>
</dbReference>
<evidence type="ECO:0000256" key="7">
    <source>
        <dbReference type="ARBA" id="ARBA00023004"/>
    </source>
</evidence>
<dbReference type="CDD" id="cd11065">
    <property type="entry name" value="CYP64-like"/>
    <property type="match status" value="1"/>
</dbReference>
<evidence type="ECO:0000256" key="3">
    <source>
        <dbReference type="ARBA" id="ARBA00010617"/>
    </source>
</evidence>
<sequence>MPQDEKPFILALAATALVALYFVRYKKNVAPVPPGPRGLPHFGKCCRSAPIPAVDDVLSVGKNLRVLGKSIIVLNDADYAIDMLDKKSRIYSNRPNLVMGGELVGWDEGPALIQFGKKWSEYRRLMAQFLGTRSKIESAYSNIFEKTTHSFLHGILESPSNWKDHGYRFAGAIVLKIAYGYQAEDKDDPLVKLVDDAMNQFSELTATNAFAVDTFPFLRFVPQWLPGGGWKKKVVPYHTTLQTMLDTPYAWVKKQMEMGTSISCFVSDLLESSKFSSNDEERLVKWAAAGIYSGGAETTAAVIETFFLAMILQPDAQRKAQKELDVVLGFCTAPRLADRSRLPYMEALISENFRAYTIAPIGLPHVAAEEDVHNGFLIPKDSIILTNNWLFYRDPNIYADPETFRPERFIETTTHTKEKDPKDILFGYGRRACPGVHLADMSMWLLFASILAFFDISAPNVDGRSVLPSGKFLDGAISHPEQFECAIIPRQGAAEAIRRLLE</sequence>
<feature type="binding site" description="axial binding residue" evidence="9">
    <location>
        <position position="433"/>
    </location>
    <ligand>
        <name>heme</name>
        <dbReference type="ChEBI" id="CHEBI:30413"/>
    </ligand>
    <ligandPart>
        <name>Fe</name>
        <dbReference type="ChEBI" id="CHEBI:18248"/>
    </ligandPart>
</feature>
<keyword evidence="5 9" id="KW-0479">Metal-binding</keyword>
<evidence type="ECO:0000256" key="2">
    <source>
        <dbReference type="ARBA" id="ARBA00005179"/>
    </source>
</evidence>